<dbReference type="SUPFAM" id="SSF54909">
    <property type="entry name" value="Dimeric alpha+beta barrel"/>
    <property type="match status" value="1"/>
</dbReference>
<name>A0A7J9UV70_9MICO</name>
<evidence type="ECO:0000259" key="1">
    <source>
        <dbReference type="Pfam" id="PF07978"/>
    </source>
</evidence>
<reference evidence="2 3" key="1">
    <citation type="submission" date="2019-10" db="EMBL/GenBank/DDBJ databases">
        <title>Georgenia wutianyii sp. nov. and Georgenia yuyongxinii sp. nov. isolated from plateau pika (Ochotona curzoniae) in the Qinghai-Tibet plateau of China.</title>
        <authorList>
            <person name="Tian Z."/>
        </authorList>
    </citation>
    <scope>NUCLEOTIDE SEQUENCE [LARGE SCALE GENOMIC DNA]</scope>
    <source>
        <strain evidence="2 3">JCM 15130</strain>
    </source>
</reference>
<protein>
    <recommendedName>
        <fullName evidence="1">NIPSNAP domain-containing protein</fullName>
    </recommendedName>
</protein>
<comment type="caution">
    <text evidence="2">The sequence shown here is derived from an EMBL/GenBank/DDBJ whole genome shotgun (WGS) entry which is preliminary data.</text>
</comment>
<organism evidence="2 3">
    <name type="scientific">Georgenia ruanii</name>
    <dbReference type="NCBI Taxonomy" id="348442"/>
    <lineage>
        <taxon>Bacteria</taxon>
        <taxon>Bacillati</taxon>
        <taxon>Actinomycetota</taxon>
        <taxon>Actinomycetes</taxon>
        <taxon>Micrococcales</taxon>
        <taxon>Bogoriellaceae</taxon>
        <taxon>Georgenia</taxon>
    </lineage>
</organism>
<accession>A0A7J9UV70</accession>
<dbReference type="Proteomes" id="UP000429644">
    <property type="component" value="Unassembled WGS sequence"/>
</dbReference>
<dbReference type="Pfam" id="PF07978">
    <property type="entry name" value="NIPSNAP"/>
    <property type="match status" value="1"/>
</dbReference>
<feature type="domain" description="NIPSNAP" evidence="1">
    <location>
        <begin position="9"/>
        <end position="103"/>
    </location>
</feature>
<dbReference type="Gene3D" id="3.30.70.100">
    <property type="match status" value="1"/>
</dbReference>
<sequence length="106" mass="11964">VTQTFFMASLKLNYGALNAWNDAFQHLVPVFEELGWKLRGSYHTIVGDIFEVINIWQIPDANAIGEARKAARSHPAYLEYGTKLPALIDREDLAILESNPFSPPFD</sequence>
<dbReference type="InterPro" id="IPR011008">
    <property type="entry name" value="Dimeric_a/b-barrel"/>
</dbReference>
<dbReference type="EMBL" id="WHPD01001653">
    <property type="protein sequence ID" value="MPV88531.1"/>
    <property type="molecule type" value="Genomic_DNA"/>
</dbReference>
<keyword evidence="3" id="KW-1185">Reference proteome</keyword>
<dbReference type="InterPro" id="IPR012577">
    <property type="entry name" value="NIPSNAP"/>
</dbReference>
<feature type="non-terminal residue" evidence="2">
    <location>
        <position position="1"/>
    </location>
</feature>
<gene>
    <name evidence="2" type="ORF">GB882_07610</name>
</gene>
<evidence type="ECO:0000313" key="2">
    <source>
        <dbReference type="EMBL" id="MPV88531.1"/>
    </source>
</evidence>
<dbReference type="AlphaFoldDB" id="A0A7J9UV70"/>
<proteinExistence type="predicted"/>
<evidence type="ECO:0000313" key="3">
    <source>
        <dbReference type="Proteomes" id="UP000429644"/>
    </source>
</evidence>